<dbReference type="InterPro" id="IPR011990">
    <property type="entry name" value="TPR-like_helical_dom_sf"/>
</dbReference>
<dbReference type="Gene3D" id="1.25.40.10">
    <property type="entry name" value="Tetratricopeptide repeat domain"/>
    <property type="match status" value="1"/>
</dbReference>
<protein>
    <recommendedName>
        <fullName evidence="3">Tetratricopeptide repeat protein 38</fullName>
    </recommendedName>
</protein>
<name>A0ABP0QNX6_9DINO</name>
<reference evidence="1 2" key="1">
    <citation type="submission" date="2024-02" db="EMBL/GenBank/DDBJ databases">
        <authorList>
            <person name="Chen Y."/>
            <person name="Shah S."/>
            <person name="Dougan E. K."/>
            <person name="Thang M."/>
            <person name="Chan C."/>
        </authorList>
    </citation>
    <scope>NUCLEOTIDE SEQUENCE [LARGE SCALE GENOMIC DNA]</scope>
</reference>
<comment type="caution">
    <text evidence="1">The sequence shown here is derived from an EMBL/GenBank/DDBJ whole genome shotgun (WGS) entry which is preliminary data.</text>
</comment>
<accession>A0ABP0QNX6</accession>
<evidence type="ECO:0008006" key="3">
    <source>
        <dbReference type="Google" id="ProtNLM"/>
    </source>
</evidence>
<evidence type="ECO:0000313" key="2">
    <source>
        <dbReference type="Proteomes" id="UP001642464"/>
    </source>
</evidence>
<gene>
    <name evidence="1" type="ORF">SCF082_LOCUS42443</name>
</gene>
<evidence type="ECO:0000313" key="1">
    <source>
        <dbReference type="EMBL" id="CAK9089967.1"/>
    </source>
</evidence>
<sequence length="304" mass="34405">MRRAVELDPDRADAWLFLAETSYRAGDYEETSFAAFDRVCELAPESLAAQQAEVDRRLLSRNLRCVLMTRNIWSQEVAESFVSQEPAQHTTCLPRVWDDVLKPELLELLHRSVDDICTWRIKSPRSLSTFWLPRGKAPRTAAEVAGRLLLQLLGEDEKDYDGIEWWCRTQCARMGAHFHYDTAISETAYSWAASQAQLLRMLGPGWSSVLYLGSLGGPTMVLDQVMEMEKNHPAIPSRGWISSCSSNRWLAFGGDLRHGAVSFGLKEPEPHAPRNVILFNYWIPGLRPAPPSCAEPCFQELHVC</sequence>
<dbReference type="SUPFAM" id="SSF48452">
    <property type="entry name" value="TPR-like"/>
    <property type="match status" value="1"/>
</dbReference>
<keyword evidence="2" id="KW-1185">Reference proteome</keyword>
<dbReference type="Proteomes" id="UP001642464">
    <property type="component" value="Unassembled WGS sequence"/>
</dbReference>
<organism evidence="1 2">
    <name type="scientific">Durusdinium trenchii</name>
    <dbReference type="NCBI Taxonomy" id="1381693"/>
    <lineage>
        <taxon>Eukaryota</taxon>
        <taxon>Sar</taxon>
        <taxon>Alveolata</taxon>
        <taxon>Dinophyceae</taxon>
        <taxon>Suessiales</taxon>
        <taxon>Symbiodiniaceae</taxon>
        <taxon>Durusdinium</taxon>
    </lineage>
</organism>
<proteinExistence type="predicted"/>
<dbReference type="EMBL" id="CAXAMM010039918">
    <property type="protein sequence ID" value="CAK9089967.1"/>
    <property type="molecule type" value="Genomic_DNA"/>
</dbReference>